<dbReference type="HOGENOM" id="CLU_1565142_0_0_1"/>
<feature type="region of interest" description="Disordered" evidence="1">
    <location>
        <begin position="90"/>
        <end position="153"/>
    </location>
</feature>
<feature type="compositionally biased region" description="Polar residues" evidence="1">
    <location>
        <begin position="140"/>
        <end position="153"/>
    </location>
</feature>
<evidence type="ECO:0000256" key="1">
    <source>
        <dbReference type="SAM" id="MobiDB-lite"/>
    </source>
</evidence>
<feature type="region of interest" description="Disordered" evidence="1">
    <location>
        <begin position="1"/>
        <end position="23"/>
    </location>
</feature>
<name>A0A0D9XGB9_9ORYZ</name>
<feature type="compositionally biased region" description="Basic and acidic residues" evidence="1">
    <location>
        <begin position="94"/>
        <end position="115"/>
    </location>
</feature>
<dbReference type="Gramene" id="LPERR09G14370.1">
    <property type="protein sequence ID" value="LPERR09G14370.1"/>
    <property type="gene ID" value="LPERR09G14370"/>
</dbReference>
<feature type="region of interest" description="Disordered" evidence="1">
    <location>
        <begin position="37"/>
        <end position="58"/>
    </location>
</feature>
<proteinExistence type="predicted"/>
<reference evidence="3" key="2">
    <citation type="submission" date="2013-12" db="EMBL/GenBank/DDBJ databases">
        <authorList>
            <person name="Yu Y."/>
            <person name="Lee S."/>
            <person name="de Baynast K."/>
            <person name="Wissotski M."/>
            <person name="Liu L."/>
            <person name="Talag J."/>
            <person name="Goicoechea J."/>
            <person name="Angelova A."/>
            <person name="Jetty R."/>
            <person name="Kudrna D."/>
            <person name="Golser W."/>
            <person name="Rivera L."/>
            <person name="Zhang J."/>
            <person name="Wing R."/>
        </authorList>
    </citation>
    <scope>NUCLEOTIDE SEQUENCE</scope>
</reference>
<organism evidence="2 3">
    <name type="scientific">Leersia perrieri</name>
    <dbReference type="NCBI Taxonomy" id="77586"/>
    <lineage>
        <taxon>Eukaryota</taxon>
        <taxon>Viridiplantae</taxon>
        <taxon>Streptophyta</taxon>
        <taxon>Embryophyta</taxon>
        <taxon>Tracheophyta</taxon>
        <taxon>Spermatophyta</taxon>
        <taxon>Magnoliopsida</taxon>
        <taxon>Liliopsida</taxon>
        <taxon>Poales</taxon>
        <taxon>Poaceae</taxon>
        <taxon>BOP clade</taxon>
        <taxon>Oryzoideae</taxon>
        <taxon>Oryzeae</taxon>
        <taxon>Oryzinae</taxon>
        <taxon>Leersia</taxon>
    </lineage>
</organism>
<dbReference type="AlphaFoldDB" id="A0A0D9XGB9"/>
<protein>
    <submittedName>
        <fullName evidence="2">Uncharacterized protein</fullName>
    </submittedName>
</protein>
<sequence>MTETEQELLKPSEELIQEPSSTFVEATNFPVKTTLSATHAHAEQINPTNYSSGYTDGYDVDSTMQFKDAASAARAAAESAERAASAAKAAADLVNKRHSSDEVEDRRTSFHESTHSSKRQSMSNSSRSSRKEDVVAFDELNTQGRRASHTGSFIESNHIKGLYKYSFSDHD</sequence>
<feature type="compositionally biased region" description="Polar residues" evidence="1">
    <location>
        <begin position="45"/>
        <end position="54"/>
    </location>
</feature>
<reference evidence="2" key="3">
    <citation type="submission" date="2015-04" db="UniProtKB">
        <authorList>
            <consortium name="EnsemblPlants"/>
        </authorList>
    </citation>
    <scope>IDENTIFICATION</scope>
</reference>
<reference evidence="2 3" key="1">
    <citation type="submission" date="2012-08" db="EMBL/GenBank/DDBJ databases">
        <title>Oryza genome evolution.</title>
        <authorList>
            <person name="Wing R.A."/>
        </authorList>
    </citation>
    <scope>NUCLEOTIDE SEQUENCE</scope>
</reference>
<dbReference type="eggNOG" id="KOG2027">
    <property type="taxonomic scope" value="Eukaryota"/>
</dbReference>
<accession>A0A0D9XGB9</accession>
<keyword evidence="3" id="KW-1185">Reference proteome</keyword>
<dbReference type="EnsemblPlants" id="LPERR09G14370.1">
    <property type="protein sequence ID" value="LPERR09G14370.1"/>
    <property type="gene ID" value="LPERR09G14370"/>
</dbReference>
<evidence type="ECO:0000313" key="3">
    <source>
        <dbReference type="Proteomes" id="UP000032180"/>
    </source>
</evidence>
<dbReference type="STRING" id="77586.A0A0D9XGB9"/>
<dbReference type="Proteomes" id="UP000032180">
    <property type="component" value="Chromosome 9"/>
</dbReference>
<evidence type="ECO:0000313" key="2">
    <source>
        <dbReference type="EnsemblPlants" id="LPERR09G14370.1"/>
    </source>
</evidence>